<sequence length="280" mass="29213">MPEPQQLSQRTPESSDRQVVVVTGGSRGIGAHLVRAFADAGHAVELCARDGDRARSLAAELVAAGHDVVGATLDVTNAAAVDAYVRDVVERRGRIDVLVNNAGLIEPPSTLWDADVETWERVLRVNVLGPFLVSRAVAPHLLAAGGGRVINLNSGAGTRSAPDQSAYHAGKTALARITGGLHLAGREHGLRAFDLAPGVVVTDMTTAMPQDEGRTEWTDPADVTTLALALASGELDAWSGRLVRAGVDTVASLQARAAEGLGEHERTIGLLPYGPDDPLG</sequence>
<dbReference type="PRINTS" id="PR00081">
    <property type="entry name" value="GDHRDH"/>
</dbReference>
<reference evidence="5" key="1">
    <citation type="journal article" date="2019" name="Int. J. Syst. Evol. Microbiol.">
        <title>The Global Catalogue of Microorganisms (GCM) 10K type strain sequencing project: providing services to taxonomists for standard genome sequencing and annotation.</title>
        <authorList>
            <consortium name="The Broad Institute Genomics Platform"/>
            <consortium name="The Broad Institute Genome Sequencing Center for Infectious Disease"/>
            <person name="Wu L."/>
            <person name="Ma J."/>
        </authorList>
    </citation>
    <scope>NUCLEOTIDE SEQUENCE [LARGE SCALE GENOMIC DNA]</scope>
    <source>
        <strain evidence="5">NBRC 105830</strain>
    </source>
</reference>
<dbReference type="Gene3D" id="3.40.50.720">
    <property type="entry name" value="NAD(P)-binding Rossmann-like Domain"/>
    <property type="match status" value="1"/>
</dbReference>
<evidence type="ECO:0000256" key="2">
    <source>
        <dbReference type="ARBA" id="ARBA00023002"/>
    </source>
</evidence>
<dbReference type="PANTHER" id="PTHR43669:SF3">
    <property type="entry name" value="ALCOHOL DEHYDROGENASE, PUTATIVE (AFU_ORTHOLOGUE AFUA_3G03445)-RELATED"/>
    <property type="match status" value="1"/>
</dbReference>
<evidence type="ECO:0000313" key="5">
    <source>
        <dbReference type="Proteomes" id="UP001157109"/>
    </source>
</evidence>
<dbReference type="Proteomes" id="UP001157109">
    <property type="component" value="Unassembled WGS sequence"/>
</dbReference>
<comment type="caution">
    <text evidence="4">The sequence shown here is derived from an EMBL/GenBank/DDBJ whole genome shotgun (WGS) entry which is preliminary data.</text>
</comment>
<dbReference type="PRINTS" id="PR00080">
    <property type="entry name" value="SDRFAMILY"/>
</dbReference>
<protein>
    <submittedName>
        <fullName evidence="4">Short-chain dehydrogenase</fullName>
    </submittedName>
</protein>
<evidence type="ECO:0000256" key="1">
    <source>
        <dbReference type="ARBA" id="ARBA00006484"/>
    </source>
</evidence>
<proteinExistence type="inferred from homology"/>
<accession>A0ABQ6HND1</accession>
<gene>
    <name evidence="4" type="ORF">GCM10025862_10150</name>
</gene>
<keyword evidence="2" id="KW-0560">Oxidoreductase</keyword>
<dbReference type="RefSeq" id="WP_241442656.1">
    <property type="nucleotide sequence ID" value="NZ_BSUJ01000001.1"/>
</dbReference>
<comment type="similarity">
    <text evidence="1 3">Belongs to the short-chain dehydrogenases/reductases (SDR) family.</text>
</comment>
<dbReference type="PANTHER" id="PTHR43669">
    <property type="entry name" value="5-KETO-D-GLUCONATE 5-REDUCTASE"/>
    <property type="match status" value="1"/>
</dbReference>
<dbReference type="InterPro" id="IPR002347">
    <property type="entry name" value="SDR_fam"/>
</dbReference>
<evidence type="ECO:0000256" key="3">
    <source>
        <dbReference type="RuleBase" id="RU000363"/>
    </source>
</evidence>
<dbReference type="InterPro" id="IPR036291">
    <property type="entry name" value="NAD(P)-bd_dom_sf"/>
</dbReference>
<dbReference type="Pfam" id="PF00106">
    <property type="entry name" value="adh_short"/>
    <property type="match status" value="1"/>
</dbReference>
<organism evidence="4 5">
    <name type="scientific">Arsenicicoccus piscis</name>
    <dbReference type="NCBI Taxonomy" id="673954"/>
    <lineage>
        <taxon>Bacteria</taxon>
        <taxon>Bacillati</taxon>
        <taxon>Actinomycetota</taxon>
        <taxon>Actinomycetes</taxon>
        <taxon>Micrococcales</taxon>
        <taxon>Intrasporangiaceae</taxon>
        <taxon>Arsenicicoccus</taxon>
    </lineage>
</organism>
<dbReference type="EMBL" id="BSUJ01000001">
    <property type="protein sequence ID" value="GMA18994.1"/>
    <property type="molecule type" value="Genomic_DNA"/>
</dbReference>
<dbReference type="CDD" id="cd05233">
    <property type="entry name" value="SDR_c"/>
    <property type="match status" value="1"/>
</dbReference>
<keyword evidence="5" id="KW-1185">Reference proteome</keyword>
<evidence type="ECO:0000313" key="4">
    <source>
        <dbReference type="EMBL" id="GMA18994.1"/>
    </source>
</evidence>
<dbReference type="SUPFAM" id="SSF51735">
    <property type="entry name" value="NAD(P)-binding Rossmann-fold domains"/>
    <property type="match status" value="1"/>
</dbReference>
<name>A0ABQ6HND1_9MICO</name>